<evidence type="ECO:0000313" key="6">
    <source>
        <dbReference type="Proteomes" id="UP000078343"/>
    </source>
</evidence>
<sequence>MSHRNICITAVDGNTGSSIAKYILENESFKKKVGTVTGLALDQNAPHAKEVQKLGAKIIQHKPGRIKQMVELLKSTGADAVCLIPPASEKKLEITQELIEATKRAGIPNVCFISSAGCDLADPQKQPRLREFIELEAQVLVAKGNPQTEAGHSPVVIRPGFYAENLLLYAPQILQEKSIPLPIGSNHKFAPMALRDLAQVASHVLTGKGKQGFSDRHRGQLMVLTGPKLVAGEELATDVSQALGDELQFEDISENEAKSVLQEQSSLDPSEMQYLLEYYSLVKEGKTNYISTTAFHDVTGQHPLEPPEFFKEMKKVLETEVGAENGQEEGPKSKKRKANGK</sequence>
<evidence type="ECO:0000256" key="3">
    <source>
        <dbReference type="SAM" id="MobiDB-lite"/>
    </source>
</evidence>
<dbReference type="STRING" id="1367422.A0A178ZSS8"/>
<feature type="region of interest" description="Disordered" evidence="3">
    <location>
        <begin position="318"/>
        <end position="341"/>
    </location>
</feature>
<dbReference type="AlphaFoldDB" id="A0A178ZSS8"/>
<evidence type="ECO:0000259" key="4">
    <source>
        <dbReference type="Pfam" id="PF05368"/>
    </source>
</evidence>
<dbReference type="Proteomes" id="UP000078343">
    <property type="component" value="Unassembled WGS sequence"/>
</dbReference>
<dbReference type="OrthoDB" id="10254221at2759"/>
<dbReference type="InterPro" id="IPR008030">
    <property type="entry name" value="NmrA-like"/>
</dbReference>
<dbReference type="InterPro" id="IPR036291">
    <property type="entry name" value="NAD(P)-bd_dom_sf"/>
</dbReference>
<evidence type="ECO:0000256" key="1">
    <source>
        <dbReference type="ARBA" id="ARBA00006328"/>
    </source>
</evidence>
<accession>A0A178ZSS8</accession>
<dbReference type="PANTHER" id="PTHR42748">
    <property type="entry name" value="NITROGEN METABOLITE REPRESSION PROTEIN NMRA FAMILY MEMBER"/>
    <property type="match status" value="1"/>
</dbReference>
<protein>
    <recommendedName>
        <fullName evidence="4">NmrA-like domain-containing protein</fullName>
    </recommendedName>
</protein>
<organism evidence="5 6">
    <name type="scientific">Fonsecaea erecta</name>
    <dbReference type="NCBI Taxonomy" id="1367422"/>
    <lineage>
        <taxon>Eukaryota</taxon>
        <taxon>Fungi</taxon>
        <taxon>Dikarya</taxon>
        <taxon>Ascomycota</taxon>
        <taxon>Pezizomycotina</taxon>
        <taxon>Eurotiomycetes</taxon>
        <taxon>Chaetothyriomycetidae</taxon>
        <taxon>Chaetothyriales</taxon>
        <taxon>Herpotrichiellaceae</taxon>
        <taxon>Fonsecaea</taxon>
    </lineage>
</organism>
<name>A0A178ZSS8_9EURO</name>
<evidence type="ECO:0000313" key="5">
    <source>
        <dbReference type="EMBL" id="OAP62762.1"/>
    </source>
</evidence>
<feature type="domain" description="NmrA-like" evidence="4">
    <location>
        <begin position="6"/>
        <end position="275"/>
    </location>
</feature>
<dbReference type="InterPro" id="IPR051164">
    <property type="entry name" value="NmrA-like_oxidored"/>
</dbReference>
<reference evidence="5 6" key="1">
    <citation type="submission" date="2016-04" db="EMBL/GenBank/DDBJ databases">
        <title>Draft genome of Fonsecaea erecta CBS 125763.</title>
        <authorList>
            <person name="Weiss V.A."/>
            <person name="Vicente V.A."/>
            <person name="Raittz R.T."/>
            <person name="Moreno L.F."/>
            <person name="De Souza E.M."/>
            <person name="Pedrosa F.O."/>
            <person name="Steffens M.B."/>
            <person name="Faoro H."/>
            <person name="Tadra-Sfeir M.Z."/>
            <person name="Najafzadeh M.J."/>
            <person name="Felipe M.S."/>
            <person name="Teixeira M."/>
            <person name="Sun J."/>
            <person name="Xi L."/>
            <person name="Gomes R."/>
            <person name="De Azevedo C.M."/>
            <person name="Salgado C.G."/>
            <person name="Da Silva M.B."/>
            <person name="Nascimento M.F."/>
            <person name="Queiroz-Telles F."/>
            <person name="Attili D.S."/>
            <person name="Gorbushina A."/>
        </authorList>
    </citation>
    <scope>NUCLEOTIDE SEQUENCE [LARGE SCALE GENOMIC DNA]</scope>
    <source>
        <strain evidence="5 6">CBS 125763</strain>
    </source>
</reference>
<proteinExistence type="inferred from homology"/>
<dbReference type="Gene3D" id="3.40.50.720">
    <property type="entry name" value="NAD(P)-binding Rossmann-like Domain"/>
    <property type="match status" value="1"/>
</dbReference>
<dbReference type="GO" id="GO:0005634">
    <property type="term" value="C:nucleus"/>
    <property type="evidence" value="ECO:0007669"/>
    <property type="project" value="TreeGrafter"/>
</dbReference>
<dbReference type="PANTHER" id="PTHR42748:SF22">
    <property type="entry name" value="NMRA-LIKE DOMAIN-CONTAINING PROTEIN"/>
    <property type="match status" value="1"/>
</dbReference>
<gene>
    <name evidence="5" type="ORF">AYL99_01989</name>
</gene>
<dbReference type="RefSeq" id="XP_018696129.1">
    <property type="nucleotide sequence ID" value="XM_018833505.1"/>
</dbReference>
<comment type="similarity">
    <text evidence="1">Belongs to the NmrA-type oxidoreductase family.</text>
</comment>
<keyword evidence="6" id="KW-1185">Reference proteome</keyword>
<comment type="caution">
    <text evidence="5">The sequence shown here is derived from an EMBL/GenBank/DDBJ whole genome shotgun (WGS) entry which is preliminary data.</text>
</comment>
<evidence type="ECO:0000256" key="2">
    <source>
        <dbReference type="ARBA" id="ARBA00022857"/>
    </source>
</evidence>
<dbReference type="Pfam" id="PF05368">
    <property type="entry name" value="NmrA"/>
    <property type="match status" value="1"/>
</dbReference>
<dbReference type="GeneID" id="30006159"/>
<dbReference type="EMBL" id="LVYI01000002">
    <property type="protein sequence ID" value="OAP62762.1"/>
    <property type="molecule type" value="Genomic_DNA"/>
</dbReference>
<dbReference type="SUPFAM" id="SSF51735">
    <property type="entry name" value="NAD(P)-binding Rossmann-fold domains"/>
    <property type="match status" value="1"/>
</dbReference>
<keyword evidence="2" id="KW-0521">NADP</keyword>